<comment type="catalytic activity">
    <reaction evidence="23">
        <text>an N-acyl-aromatic L-alpha-amino acid + H2O = an aromatic L-alpha-amino acid + a carboxylate</text>
        <dbReference type="Rhea" id="RHEA:54184"/>
        <dbReference type="ChEBI" id="CHEBI:15377"/>
        <dbReference type="ChEBI" id="CHEBI:29067"/>
        <dbReference type="ChEBI" id="CHEBI:84824"/>
        <dbReference type="ChEBI" id="CHEBI:138093"/>
        <dbReference type="EC" id="3.5.1.114"/>
    </reaction>
    <physiologicalReaction direction="left-to-right" evidence="23">
        <dbReference type="Rhea" id="RHEA:54185"/>
    </physiologicalReaction>
    <physiologicalReaction direction="right-to-left" evidence="23">
        <dbReference type="Rhea" id="RHEA:54186"/>
    </physiologicalReaction>
</comment>
<comment type="function">
    <text evidence="8">Secreted enzyme that regulates the endogenous N-fatty acyl amino acid (NAAs) tissue and circulating levels by functioning as a bidirectional NAA synthase/hydrolase. It condenses free fatty acids and free amino acids to generate NAAs and bidirectionally catalyzes the reverse hydrolysis reaction. Some of these NAAs stimulate oxidative metabolism via mitochondrial uncoupling, increasing energy expenditure in a UPC1-independent manner. Thereby, this secreted protein may indirectly regulate whole body energy expenditure. PM20D1 circulates in tight association with both low- and high-density (LDL and HDL,respectively) lipoprotein particles.</text>
</comment>
<dbReference type="Pfam" id="PF01546">
    <property type="entry name" value="Peptidase_M20"/>
    <property type="match status" value="1"/>
</dbReference>
<dbReference type="PANTHER" id="PTHR45962:SF1">
    <property type="entry name" value="N-FATTY-ACYL-AMINO ACID SYNTHASE_HYDROLASE PM20D1"/>
    <property type="match status" value="1"/>
</dbReference>
<evidence type="ECO:0000256" key="16">
    <source>
        <dbReference type="ARBA" id="ARBA00048380"/>
    </source>
</evidence>
<evidence type="ECO:0000256" key="12">
    <source>
        <dbReference type="ARBA" id="ARBA00047866"/>
    </source>
</evidence>
<comment type="pathway">
    <text evidence="1">Lipid metabolism; fatty acid metabolism.</text>
</comment>
<evidence type="ECO:0000256" key="4">
    <source>
        <dbReference type="ARBA" id="ARBA00022723"/>
    </source>
</evidence>
<comment type="catalytic activity">
    <reaction evidence="25">
        <text>N-(5Z,8Z,11Z,14Z-eicosatetraenoyl)-L-serine + H2O = (5Z,8Z,11Z,14Z)-eicosatetraenoate + L-serine</text>
        <dbReference type="Rhea" id="RHEA:64116"/>
        <dbReference type="ChEBI" id="CHEBI:15377"/>
        <dbReference type="ChEBI" id="CHEBI:32395"/>
        <dbReference type="ChEBI" id="CHEBI:33384"/>
        <dbReference type="ChEBI" id="CHEBI:149697"/>
    </reaction>
    <physiologicalReaction direction="left-to-right" evidence="25">
        <dbReference type="Rhea" id="RHEA:64117"/>
    </physiologicalReaction>
    <physiologicalReaction direction="right-to-left" evidence="25">
        <dbReference type="Rhea" id="RHEA:64118"/>
    </physiologicalReaction>
</comment>
<dbReference type="SUPFAM" id="SSF55031">
    <property type="entry name" value="Bacterial exopeptidase dimerisation domain"/>
    <property type="match status" value="1"/>
</dbReference>
<dbReference type="InterPro" id="IPR036264">
    <property type="entry name" value="Bact_exopeptidase_dim_dom"/>
</dbReference>
<evidence type="ECO:0000256" key="21">
    <source>
        <dbReference type="ARBA" id="ARBA00048822"/>
    </source>
</evidence>
<comment type="catalytic activity">
    <reaction evidence="11">
        <text>N-octadecanoyl-L-phenylalanine + H2O = octadecanoate + L-phenylalanine</text>
        <dbReference type="Rhea" id="RHEA:64128"/>
        <dbReference type="ChEBI" id="CHEBI:15377"/>
        <dbReference type="ChEBI" id="CHEBI:25629"/>
        <dbReference type="ChEBI" id="CHEBI:58095"/>
        <dbReference type="ChEBI" id="CHEBI:149700"/>
    </reaction>
    <physiologicalReaction direction="left-to-right" evidence="11">
        <dbReference type="Rhea" id="RHEA:64129"/>
    </physiologicalReaction>
</comment>
<comment type="catalytic activity">
    <reaction evidence="22">
        <text>N-(9Z-octadecenoyl)-L-leucine + H2O = L-leucine + (9Z)-octadecenoate</text>
        <dbReference type="Rhea" id="RHEA:51360"/>
        <dbReference type="ChEBI" id="CHEBI:15377"/>
        <dbReference type="ChEBI" id="CHEBI:30823"/>
        <dbReference type="ChEBI" id="CHEBI:57427"/>
        <dbReference type="ChEBI" id="CHEBI:134035"/>
    </reaction>
    <physiologicalReaction direction="left-to-right" evidence="22">
        <dbReference type="Rhea" id="RHEA:51361"/>
    </physiologicalReaction>
    <physiologicalReaction direction="right-to-left" evidence="22">
        <dbReference type="Rhea" id="RHEA:51362"/>
    </physiologicalReaction>
</comment>
<evidence type="ECO:0000256" key="26">
    <source>
        <dbReference type="ARBA" id="ARBA00049457"/>
    </source>
</evidence>
<evidence type="ECO:0000256" key="6">
    <source>
        <dbReference type="ARBA" id="ARBA00022833"/>
    </source>
</evidence>
<evidence type="ECO:0000313" key="29">
    <source>
        <dbReference type="Proteomes" id="UP001434883"/>
    </source>
</evidence>
<comment type="similarity">
    <text evidence="2">Belongs to the peptidase M20A family.</text>
</comment>
<dbReference type="EMBL" id="JAHRIN010042188">
    <property type="protein sequence ID" value="MEQ2205643.1"/>
    <property type="molecule type" value="Genomic_DNA"/>
</dbReference>
<comment type="catalytic activity">
    <reaction evidence="10">
        <text>N-(4Z,7Z,10Z,13Z,16Z,19Z-docosahexaenoyl)-L-phenylalanine + H2O = (4Z,7Z,10Z,13Z,16Z,19Z)-docosahexaenoate + L-phenylalanine</text>
        <dbReference type="Rhea" id="RHEA:64132"/>
        <dbReference type="ChEBI" id="CHEBI:15377"/>
        <dbReference type="ChEBI" id="CHEBI:58095"/>
        <dbReference type="ChEBI" id="CHEBI:77016"/>
        <dbReference type="ChEBI" id="CHEBI:149701"/>
    </reaction>
    <physiologicalReaction direction="left-to-right" evidence="10">
        <dbReference type="Rhea" id="RHEA:64133"/>
    </physiologicalReaction>
</comment>
<keyword evidence="29" id="KW-1185">Reference proteome</keyword>
<dbReference type="InterPro" id="IPR002933">
    <property type="entry name" value="Peptidase_M20"/>
</dbReference>
<comment type="catalytic activity">
    <reaction evidence="17">
        <text>N-(5Z,8Z,11Z,14Z)-eicosatetraenoyl-glycine + H2O = (5Z,8Z,11Z,14Z)-eicosatetraenoate + glycine</text>
        <dbReference type="Rhea" id="RHEA:64108"/>
        <dbReference type="ChEBI" id="CHEBI:15377"/>
        <dbReference type="ChEBI" id="CHEBI:32395"/>
        <dbReference type="ChEBI" id="CHEBI:57305"/>
        <dbReference type="ChEBI" id="CHEBI:59002"/>
    </reaction>
    <physiologicalReaction direction="left-to-right" evidence="17">
        <dbReference type="Rhea" id="RHEA:64109"/>
    </physiologicalReaction>
    <physiologicalReaction direction="right-to-left" evidence="17">
        <dbReference type="Rhea" id="RHEA:64110"/>
    </physiologicalReaction>
</comment>
<comment type="catalytic activity">
    <reaction evidence="13">
        <text>(5Z,8Z,11Z,14Z)-eicosatetraenoate + L-phenylalanine = N-(5Z,8Z,11Z,14Z-eicosatetraenoyl)-L-phenylalanine + H2O</text>
        <dbReference type="Rhea" id="RHEA:51312"/>
        <dbReference type="ChEBI" id="CHEBI:15377"/>
        <dbReference type="ChEBI" id="CHEBI:32395"/>
        <dbReference type="ChEBI" id="CHEBI:58095"/>
        <dbReference type="ChEBI" id="CHEBI:134022"/>
    </reaction>
    <physiologicalReaction direction="left-to-right" evidence="13">
        <dbReference type="Rhea" id="RHEA:51313"/>
    </physiologicalReaction>
    <physiologicalReaction direction="right-to-left" evidence="13">
        <dbReference type="Rhea" id="RHEA:51314"/>
    </physiologicalReaction>
</comment>
<comment type="catalytic activity">
    <reaction evidence="19">
        <text>N-(9Z-octadecenoyl)-L-serine + H2O = L-serine + (9Z)-octadecenoate</text>
        <dbReference type="Rhea" id="RHEA:51352"/>
        <dbReference type="ChEBI" id="CHEBI:15377"/>
        <dbReference type="ChEBI" id="CHEBI:30823"/>
        <dbReference type="ChEBI" id="CHEBI:33384"/>
        <dbReference type="ChEBI" id="CHEBI:134031"/>
    </reaction>
    <physiologicalReaction direction="left-to-right" evidence="19">
        <dbReference type="Rhea" id="RHEA:51353"/>
    </physiologicalReaction>
</comment>
<evidence type="ECO:0000256" key="19">
    <source>
        <dbReference type="ARBA" id="ARBA00048597"/>
    </source>
</evidence>
<keyword evidence="6" id="KW-0862">Zinc</keyword>
<comment type="catalytic activity">
    <reaction evidence="18">
        <text>an N-acyl-L-amino acid + H2O = an L-alpha-amino acid + a carboxylate</text>
        <dbReference type="Rhea" id="RHEA:15565"/>
        <dbReference type="ChEBI" id="CHEBI:15377"/>
        <dbReference type="ChEBI" id="CHEBI:29067"/>
        <dbReference type="ChEBI" id="CHEBI:59869"/>
        <dbReference type="ChEBI" id="CHEBI:59874"/>
        <dbReference type="EC" id="3.5.1.14"/>
    </reaction>
    <physiologicalReaction direction="left-to-right" evidence="18">
        <dbReference type="Rhea" id="RHEA:15566"/>
    </physiologicalReaction>
    <physiologicalReaction direction="right-to-left" evidence="18">
        <dbReference type="Rhea" id="RHEA:15567"/>
    </physiologicalReaction>
</comment>
<comment type="catalytic activity">
    <reaction evidence="21">
        <text>N-(9Z-octadecenoyl)-L-tryptophan + H2O = L-tryptophan + (9Z)-octadecenoate</text>
        <dbReference type="Rhea" id="RHEA:64176"/>
        <dbReference type="ChEBI" id="CHEBI:15377"/>
        <dbReference type="ChEBI" id="CHEBI:30823"/>
        <dbReference type="ChEBI" id="CHEBI:57912"/>
        <dbReference type="ChEBI" id="CHEBI:149733"/>
    </reaction>
    <physiologicalReaction direction="left-to-right" evidence="21">
        <dbReference type="Rhea" id="RHEA:64177"/>
    </physiologicalReaction>
</comment>
<evidence type="ECO:0000256" key="24">
    <source>
        <dbReference type="ARBA" id="ARBA00048879"/>
    </source>
</evidence>
<dbReference type="SUPFAM" id="SSF53187">
    <property type="entry name" value="Zn-dependent exopeptidases"/>
    <property type="match status" value="1"/>
</dbReference>
<evidence type="ECO:0000256" key="15">
    <source>
        <dbReference type="ARBA" id="ARBA00048145"/>
    </source>
</evidence>
<proteinExistence type="inferred from homology"/>
<comment type="catalytic activity">
    <reaction evidence="9">
        <text>(9Z)-octadecenoate + glycine = N-(9Z-octadecenoyl)glycine + H2O</text>
        <dbReference type="Rhea" id="RHEA:51316"/>
        <dbReference type="ChEBI" id="CHEBI:15377"/>
        <dbReference type="ChEBI" id="CHEBI:30823"/>
        <dbReference type="ChEBI" id="CHEBI:57305"/>
        <dbReference type="ChEBI" id="CHEBI:133992"/>
    </reaction>
    <physiologicalReaction direction="right-to-left" evidence="9">
        <dbReference type="Rhea" id="RHEA:51318"/>
    </physiologicalReaction>
</comment>
<evidence type="ECO:0000256" key="1">
    <source>
        <dbReference type="ARBA" id="ARBA00004872"/>
    </source>
</evidence>
<evidence type="ECO:0000256" key="11">
    <source>
        <dbReference type="ARBA" id="ARBA00047723"/>
    </source>
</evidence>
<accession>A0ABV0RDH1</accession>
<comment type="catalytic activity">
    <reaction evidence="20">
        <text>N-(9Z-octadecenoyl)-L-glutamine + H2O = L-glutamine + (9Z)-octadecenoate</text>
        <dbReference type="Rhea" id="RHEA:51356"/>
        <dbReference type="ChEBI" id="CHEBI:15377"/>
        <dbReference type="ChEBI" id="CHEBI:30823"/>
        <dbReference type="ChEBI" id="CHEBI:58359"/>
        <dbReference type="ChEBI" id="CHEBI:134033"/>
    </reaction>
    <physiologicalReaction direction="left-to-right" evidence="20">
        <dbReference type="Rhea" id="RHEA:51357"/>
    </physiologicalReaction>
</comment>
<evidence type="ECO:0000256" key="17">
    <source>
        <dbReference type="ARBA" id="ARBA00048402"/>
    </source>
</evidence>
<evidence type="ECO:0000256" key="7">
    <source>
        <dbReference type="ARBA" id="ARBA00034698"/>
    </source>
</evidence>
<dbReference type="InterPro" id="IPR011650">
    <property type="entry name" value="Peptidase_M20_dimer"/>
</dbReference>
<evidence type="ECO:0000256" key="14">
    <source>
        <dbReference type="ARBA" id="ARBA00047879"/>
    </source>
</evidence>
<dbReference type="InterPro" id="IPR047177">
    <property type="entry name" value="Pept_M20A"/>
</dbReference>
<feature type="non-terminal residue" evidence="28">
    <location>
        <position position="1"/>
    </location>
</feature>
<comment type="catalytic activity">
    <reaction evidence="24">
        <text>L-phenylalanine + (9Z)-octadecenoate = N-(9Z-octadecenoyl)-L-phenylalanine + H2O</text>
        <dbReference type="Rhea" id="RHEA:51300"/>
        <dbReference type="ChEBI" id="CHEBI:15377"/>
        <dbReference type="ChEBI" id="CHEBI:30823"/>
        <dbReference type="ChEBI" id="CHEBI:58095"/>
        <dbReference type="ChEBI" id="CHEBI:134020"/>
    </reaction>
    <physiologicalReaction direction="left-to-right" evidence="24">
        <dbReference type="Rhea" id="RHEA:51301"/>
    </physiologicalReaction>
    <physiologicalReaction direction="right-to-left" evidence="24">
        <dbReference type="Rhea" id="RHEA:51302"/>
    </physiologicalReaction>
</comment>
<evidence type="ECO:0000256" key="20">
    <source>
        <dbReference type="ARBA" id="ARBA00048729"/>
    </source>
</evidence>
<keyword evidence="4" id="KW-0479">Metal-binding</keyword>
<comment type="caution">
    <text evidence="28">The sequence shown here is derived from an EMBL/GenBank/DDBJ whole genome shotgun (WGS) entry which is preliminary data.</text>
</comment>
<evidence type="ECO:0000256" key="5">
    <source>
        <dbReference type="ARBA" id="ARBA00022801"/>
    </source>
</evidence>
<feature type="domain" description="Peptidase M20 dimerisation" evidence="27">
    <location>
        <begin position="121"/>
        <end position="176"/>
    </location>
</feature>
<organism evidence="28 29">
    <name type="scientific">Xenoophorus captivus</name>
    <dbReference type="NCBI Taxonomy" id="1517983"/>
    <lineage>
        <taxon>Eukaryota</taxon>
        <taxon>Metazoa</taxon>
        <taxon>Chordata</taxon>
        <taxon>Craniata</taxon>
        <taxon>Vertebrata</taxon>
        <taxon>Euteleostomi</taxon>
        <taxon>Actinopterygii</taxon>
        <taxon>Neopterygii</taxon>
        <taxon>Teleostei</taxon>
        <taxon>Neoteleostei</taxon>
        <taxon>Acanthomorphata</taxon>
        <taxon>Ovalentaria</taxon>
        <taxon>Atherinomorphae</taxon>
        <taxon>Cyprinodontiformes</taxon>
        <taxon>Goodeidae</taxon>
        <taxon>Xenoophorus</taxon>
    </lineage>
</organism>
<evidence type="ECO:0000256" key="25">
    <source>
        <dbReference type="ARBA" id="ARBA00049100"/>
    </source>
</evidence>
<comment type="catalytic activity">
    <reaction evidence="15">
        <text>N-(9Z-octadecenoyl)-L-methionine + H2O = (9Z)-octadecenoate + L-methionine</text>
        <dbReference type="Rhea" id="RHEA:64144"/>
        <dbReference type="ChEBI" id="CHEBI:15377"/>
        <dbReference type="ChEBI" id="CHEBI:30823"/>
        <dbReference type="ChEBI" id="CHEBI:57844"/>
        <dbReference type="ChEBI" id="CHEBI:149732"/>
    </reaction>
    <physiologicalReaction direction="left-to-right" evidence="15">
        <dbReference type="Rhea" id="RHEA:64145"/>
    </physiologicalReaction>
</comment>
<evidence type="ECO:0000256" key="8">
    <source>
        <dbReference type="ARBA" id="ARBA00046147"/>
    </source>
</evidence>
<dbReference type="PANTHER" id="PTHR45962">
    <property type="entry name" value="N-FATTY-ACYL-AMINO ACID SYNTHASE/HYDROLASE PM20D1"/>
    <property type="match status" value="1"/>
</dbReference>
<dbReference type="Gene3D" id="3.40.630.10">
    <property type="entry name" value="Zn peptidases"/>
    <property type="match status" value="1"/>
</dbReference>
<gene>
    <name evidence="28" type="ORF">XENOCAPTIV_006996</name>
</gene>
<evidence type="ECO:0000259" key="27">
    <source>
        <dbReference type="Pfam" id="PF07687"/>
    </source>
</evidence>
<comment type="pathway">
    <text evidence="7">Amino-acid metabolism.</text>
</comment>
<dbReference type="Proteomes" id="UP001434883">
    <property type="component" value="Unassembled WGS sequence"/>
</dbReference>
<comment type="catalytic activity">
    <reaction evidence="16">
        <text>N-(9Z-octadecenoyl)-L-asparagine + H2O = L-asparagine + (9Z)-octadecenoate</text>
        <dbReference type="Rhea" id="RHEA:64136"/>
        <dbReference type="ChEBI" id="CHEBI:15377"/>
        <dbReference type="ChEBI" id="CHEBI:30823"/>
        <dbReference type="ChEBI" id="CHEBI:58048"/>
        <dbReference type="ChEBI" id="CHEBI:149730"/>
    </reaction>
    <physiologicalReaction direction="left-to-right" evidence="16">
        <dbReference type="Rhea" id="RHEA:64137"/>
    </physiologicalReaction>
</comment>
<keyword evidence="3" id="KW-0645">Protease</keyword>
<reference evidence="28 29" key="1">
    <citation type="submission" date="2021-06" db="EMBL/GenBank/DDBJ databases">
        <authorList>
            <person name="Palmer J.M."/>
        </authorList>
    </citation>
    <scope>NUCLEOTIDE SEQUENCE [LARGE SCALE GENOMIC DNA]</scope>
    <source>
        <strain evidence="28 29">XC_2019</strain>
        <tissue evidence="28">Muscle</tissue>
    </source>
</reference>
<comment type="catalytic activity">
    <reaction evidence="12">
        <text>N-(9Z-octadecenoyl)-L-tyrosine + H2O = L-tyrosine + (9Z)-octadecenoate</text>
        <dbReference type="Rhea" id="RHEA:64184"/>
        <dbReference type="ChEBI" id="CHEBI:15377"/>
        <dbReference type="ChEBI" id="CHEBI:30823"/>
        <dbReference type="ChEBI" id="CHEBI:58315"/>
        <dbReference type="ChEBI" id="CHEBI:149734"/>
    </reaction>
    <physiologicalReaction direction="left-to-right" evidence="12">
        <dbReference type="Rhea" id="RHEA:64185"/>
    </physiologicalReaction>
</comment>
<dbReference type="Pfam" id="PF07687">
    <property type="entry name" value="M20_dimer"/>
    <property type="match status" value="1"/>
</dbReference>
<sequence>LVANYSHLFRVQGSQPKLVPYLLLAHIDVVPAKESDGWEAPPFAAKEIDDFIYGRGTIDDKCSVMGILQALEYLLIRGYAPRRGFYIDSKIILCPGYLVMVRNVKPLNIWPTRVLERKPLTNAFVRTTTAVTMFNAGVKVNIIPSLAEAHVNLRIHSAHSLQEVLDFIQDTVGDERVEIELIDGFDPLPISCSDEQSFGFQIIKKTVLDMFPTLTVAPGTT</sequence>
<dbReference type="Gene3D" id="3.30.70.360">
    <property type="match status" value="1"/>
</dbReference>
<evidence type="ECO:0000313" key="28">
    <source>
        <dbReference type="EMBL" id="MEQ2205643.1"/>
    </source>
</evidence>
<evidence type="ECO:0000256" key="23">
    <source>
        <dbReference type="ARBA" id="ARBA00048840"/>
    </source>
</evidence>
<evidence type="ECO:0000256" key="10">
    <source>
        <dbReference type="ARBA" id="ARBA00047567"/>
    </source>
</evidence>
<keyword evidence="5" id="KW-0378">Hydrolase</keyword>
<evidence type="ECO:0000256" key="18">
    <source>
        <dbReference type="ARBA" id="ARBA00048579"/>
    </source>
</evidence>
<evidence type="ECO:0000256" key="9">
    <source>
        <dbReference type="ARBA" id="ARBA00047450"/>
    </source>
</evidence>
<evidence type="ECO:0000256" key="22">
    <source>
        <dbReference type="ARBA" id="ARBA00048827"/>
    </source>
</evidence>
<protein>
    <recommendedName>
        <fullName evidence="27">Peptidase M20 dimerisation domain-containing protein</fullName>
    </recommendedName>
</protein>
<name>A0ABV0RDH1_9TELE</name>
<evidence type="ECO:0000256" key="3">
    <source>
        <dbReference type="ARBA" id="ARBA00022670"/>
    </source>
</evidence>
<comment type="catalytic activity">
    <reaction evidence="14">
        <text>N-hexadecanoyl-L-phenylalanine + H2O = hexadecanoate + L-phenylalanine</text>
        <dbReference type="Rhea" id="RHEA:64124"/>
        <dbReference type="ChEBI" id="CHEBI:7896"/>
        <dbReference type="ChEBI" id="CHEBI:15377"/>
        <dbReference type="ChEBI" id="CHEBI:58095"/>
        <dbReference type="ChEBI" id="CHEBI:149699"/>
    </reaction>
    <physiologicalReaction direction="left-to-right" evidence="14">
        <dbReference type="Rhea" id="RHEA:64125"/>
    </physiologicalReaction>
</comment>
<comment type="catalytic activity">
    <reaction evidence="26">
        <text>N-(9Z-octadecenoyl)-L-lysine + H2O = L-lysine + (9Z)-octadecenoate</text>
        <dbReference type="Rhea" id="RHEA:64192"/>
        <dbReference type="ChEBI" id="CHEBI:15377"/>
        <dbReference type="ChEBI" id="CHEBI:30823"/>
        <dbReference type="ChEBI" id="CHEBI:32551"/>
        <dbReference type="ChEBI" id="CHEBI:149731"/>
    </reaction>
    <physiologicalReaction direction="left-to-right" evidence="26">
        <dbReference type="Rhea" id="RHEA:64193"/>
    </physiologicalReaction>
</comment>
<evidence type="ECO:0000256" key="2">
    <source>
        <dbReference type="ARBA" id="ARBA00006247"/>
    </source>
</evidence>
<evidence type="ECO:0000256" key="13">
    <source>
        <dbReference type="ARBA" id="ARBA00047874"/>
    </source>
</evidence>